<dbReference type="OrthoDB" id="20321at2759"/>
<dbReference type="GeneID" id="14925001"/>
<feature type="non-terminal residue" evidence="10">
    <location>
        <position position="1"/>
    </location>
</feature>
<dbReference type="AlphaFoldDB" id="L8HFI0"/>
<evidence type="ECO:0000256" key="7">
    <source>
        <dbReference type="ARBA" id="ARBA00023136"/>
    </source>
</evidence>
<reference evidence="10 11" key="1">
    <citation type="journal article" date="2013" name="Genome Biol.">
        <title>Genome of Acanthamoeba castellanii highlights extensive lateral gene transfer and early evolution of tyrosine kinase signaling.</title>
        <authorList>
            <person name="Clarke M."/>
            <person name="Lohan A.J."/>
            <person name="Liu B."/>
            <person name="Lagkouvardos I."/>
            <person name="Roy S."/>
            <person name="Zafar N."/>
            <person name="Bertelli C."/>
            <person name="Schilde C."/>
            <person name="Kianianmomeni A."/>
            <person name="Burglin T.R."/>
            <person name="Frech C."/>
            <person name="Turcotte B."/>
            <person name="Kopec K.O."/>
            <person name="Synnott J.M."/>
            <person name="Choo C."/>
            <person name="Paponov I."/>
            <person name="Finkler A."/>
            <person name="Soon Heng Tan C."/>
            <person name="Hutchins A.P."/>
            <person name="Weinmeier T."/>
            <person name="Rattei T."/>
            <person name="Chu J.S."/>
            <person name="Gimenez G."/>
            <person name="Irimia M."/>
            <person name="Rigden D.J."/>
            <person name="Fitzpatrick D.A."/>
            <person name="Lorenzo-Morales J."/>
            <person name="Bateman A."/>
            <person name="Chiu C.H."/>
            <person name="Tang P."/>
            <person name="Hegemann P."/>
            <person name="Fromm H."/>
            <person name="Raoult D."/>
            <person name="Greub G."/>
            <person name="Miranda-Saavedra D."/>
            <person name="Chen N."/>
            <person name="Nash P."/>
            <person name="Ginger M.L."/>
            <person name="Horn M."/>
            <person name="Schaap P."/>
            <person name="Caler L."/>
            <person name="Loftus B."/>
        </authorList>
    </citation>
    <scope>NUCLEOTIDE SEQUENCE [LARGE SCALE GENOMIC DNA]</scope>
    <source>
        <strain evidence="10 11">Neff</strain>
    </source>
</reference>
<evidence type="ECO:0000256" key="6">
    <source>
        <dbReference type="ARBA" id="ARBA00022989"/>
    </source>
</evidence>
<keyword evidence="7 9" id="KW-0472">Membrane</keyword>
<keyword evidence="11" id="KW-1185">Reference proteome</keyword>
<dbReference type="Proteomes" id="UP000011083">
    <property type="component" value="Unassembled WGS sequence"/>
</dbReference>
<evidence type="ECO:0000256" key="2">
    <source>
        <dbReference type="ARBA" id="ARBA00007717"/>
    </source>
</evidence>
<dbReference type="VEuPathDB" id="AmoebaDB:ACA1_143920"/>
<dbReference type="EMBL" id="KB007840">
    <property type="protein sequence ID" value="ELR24002.1"/>
    <property type="molecule type" value="Genomic_DNA"/>
</dbReference>
<dbReference type="InterPro" id="IPR016574">
    <property type="entry name" value="Nicalin"/>
</dbReference>
<dbReference type="GO" id="GO:0005789">
    <property type="term" value="C:endoplasmic reticulum membrane"/>
    <property type="evidence" value="ECO:0007669"/>
    <property type="project" value="UniProtKB-SubCell"/>
</dbReference>
<name>L8HFI0_ACACF</name>
<gene>
    <name evidence="10" type="ORF">ACA1_143920</name>
</gene>
<evidence type="ECO:0000256" key="9">
    <source>
        <dbReference type="SAM" id="Phobius"/>
    </source>
</evidence>
<keyword evidence="6 9" id="KW-1133">Transmembrane helix</keyword>
<feature type="transmembrane region" description="Helical" evidence="9">
    <location>
        <begin position="256"/>
        <end position="273"/>
    </location>
</feature>
<dbReference type="Gene3D" id="3.40.630.10">
    <property type="entry name" value="Zn peptidases"/>
    <property type="match status" value="1"/>
</dbReference>
<dbReference type="SUPFAM" id="SSF53187">
    <property type="entry name" value="Zn-dependent exopeptidases"/>
    <property type="match status" value="1"/>
</dbReference>
<evidence type="ECO:0000256" key="8">
    <source>
        <dbReference type="ARBA" id="ARBA00023180"/>
    </source>
</evidence>
<dbReference type="GO" id="GO:0009966">
    <property type="term" value="P:regulation of signal transduction"/>
    <property type="evidence" value="ECO:0007669"/>
    <property type="project" value="InterPro"/>
</dbReference>
<evidence type="ECO:0000256" key="3">
    <source>
        <dbReference type="ARBA" id="ARBA00022692"/>
    </source>
</evidence>
<dbReference type="PANTHER" id="PTHR31826">
    <property type="entry name" value="NICALIN"/>
    <property type="match status" value="1"/>
</dbReference>
<proteinExistence type="inferred from homology"/>
<accession>L8HFI0</accession>
<keyword evidence="8" id="KW-0325">Glycoprotein</keyword>
<evidence type="ECO:0000256" key="4">
    <source>
        <dbReference type="ARBA" id="ARBA00022729"/>
    </source>
</evidence>
<dbReference type="RefSeq" id="XP_004353530.1">
    <property type="nucleotide sequence ID" value="XM_004353478.1"/>
</dbReference>
<keyword evidence="3 9" id="KW-0812">Transmembrane</keyword>
<evidence type="ECO:0000256" key="5">
    <source>
        <dbReference type="ARBA" id="ARBA00022824"/>
    </source>
</evidence>
<keyword evidence="4" id="KW-0732">Signal</keyword>
<dbReference type="STRING" id="1257118.L8HFI0"/>
<comment type="similarity">
    <text evidence="2">Belongs to the nicastrin family.</text>
</comment>
<comment type="subcellular location">
    <subcellularLocation>
        <location evidence="1">Endoplasmic reticulum membrane</location>
        <topology evidence="1">Single-pass membrane protein</topology>
    </subcellularLocation>
</comment>
<keyword evidence="5" id="KW-0256">Endoplasmic reticulum</keyword>
<sequence>GGRLNFAGARVWADQADPRLLASIELTVCLDALAAGDKLHLHVSRPAKDPIIGQLYSNLKAAGAAEGVEVELVHKKINISDPSIAWEHEVFARKRIPAATISHFAQHSATLFSRSNVLDTTSQIDMDVFARNVKVVGEGLARYVYKLGNQSGAVLEGSHAVHADFLRSWLATVASFPRVYPYLAPASPLFGALEKALGDYAEVTRQTQPWDGEVTPAAAADADVSRPASRASSVVFYQPATASLAVHKVKPGTFDLLLTVVIAAYLGLVYVYFKGVDETMKQVQGLLTSKDKKKIR</sequence>
<evidence type="ECO:0000313" key="10">
    <source>
        <dbReference type="EMBL" id="ELR24002.1"/>
    </source>
</evidence>
<dbReference type="KEGG" id="acan:ACA1_143920"/>
<evidence type="ECO:0000313" key="11">
    <source>
        <dbReference type="Proteomes" id="UP000011083"/>
    </source>
</evidence>
<protein>
    <submittedName>
        <fullName evidence="10">Nicalin, putative</fullName>
    </submittedName>
</protein>
<organism evidence="10 11">
    <name type="scientific">Acanthamoeba castellanii (strain ATCC 30010 / Neff)</name>
    <dbReference type="NCBI Taxonomy" id="1257118"/>
    <lineage>
        <taxon>Eukaryota</taxon>
        <taxon>Amoebozoa</taxon>
        <taxon>Discosea</taxon>
        <taxon>Longamoebia</taxon>
        <taxon>Centramoebida</taxon>
        <taxon>Acanthamoebidae</taxon>
        <taxon>Acanthamoeba</taxon>
    </lineage>
</organism>
<evidence type="ECO:0000256" key="1">
    <source>
        <dbReference type="ARBA" id="ARBA00004389"/>
    </source>
</evidence>